<evidence type="ECO:0000256" key="2">
    <source>
        <dbReference type="ARBA" id="ARBA00047806"/>
    </source>
</evidence>
<comment type="function">
    <text evidence="4">Has an important function as a repair enzyme for proteins that have been inactivated by oxidation. Catalyzes the reversible oxidation-reduction of methionine sulfoxide in proteins to methionine.</text>
</comment>
<feature type="domain" description="Peptide methionine sulphoxide reductase MsrA" evidence="5">
    <location>
        <begin position="22"/>
        <end position="171"/>
    </location>
</feature>
<dbReference type="EC" id="1.8.4.11" evidence="4"/>
<dbReference type="NCBIfam" id="TIGR00401">
    <property type="entry name" value="msrA"/>
    <property type="match status" value="1"/>
</dbReference>
<comment type="catalytic activity">
    <reaction evidence="3 4">
        <text>[thioredoxin]-disulfide + L-methionine + H2O = L-methionine (S)-S-oxide + [thioredoxin]-dithiol</text>
        <dbReference type="Rhea" id="RHEA:19993"/>
        <dbReference type="Rhea" id="RHEA-COMP:10698"/>
        <dbReference type="Rhea" id="RHEA-COMP:10700"/>
        <dbReference type="ChEBI" id="CHEBI:15377"/>
        <dbReference type="ChEBI" id="CHEBI:29950"/>
        <dbReference type="ChEBI" id="CHEBI:50058"/>
        <dbReference type="ChEBI" id="CHEBI:57844"/>
        <dbReference type="ChEBI" id="CHEBI:58772"/>
        <dbReference type="EC" id="1.8.4.11"/>
    </reaction>
</comment>
<dbReference type="InterPro" id="IPR002569">
    <property type="entry name" value="Met_Sox_Rdtase_MsrA_dom"/>
</dbReference>
<sequence>MKKKKQAKKKIEKQPQTLSAIVYLAGGCFWGTEHFFKQVRGVIKAQSGFVNGHTPNPTYKQVSTGTTGYAECVALTYDPTILSFKKILTLFFKTIDPTSLNKQGDDVGTQYRTGIYYIDTQQQQIAQNALKRLAKSYTQPIVVECEPFRAFYPVESWQNDYLDKFPNAECHIAPDVLANAKMANPIRLSGKRHSIRKMRKKL</sequence>
<comment type="caution">
    <text evidence="6">The sequence shown here is derived from an EMBL/GenBank/DDBJ whole genome shotgun (WGS) entry which is preliminary data.</text>
</comment>
<dbReference type="InterPro" id="IPR036509">
    <property type="entry name" value="Met_Sox_Rdtase_MsrA_sf"/>
</dbReference>
<dbReference type="EMBL" id="JAGDYP010000010">
    <property type="protein sequence ID" value="MBO1885000.1"/>
    <property type="molecule type" value="Genomic_DNA"/>
</dbReference>
<reference evidence="6 7" key="1">
    <citation type="submission" date="2021-03" db="EMBL/GenBank/DDBJ databases">
        <title>Isolation and description of Capnocytophaga bilenii sp. nov., a novel Capnocytophaga species, isolated from a gingivitis subject.</title>
        <authorList>
            <person name="Antezack A."/>
            <person name="Monnet-Corti V."/>
            <person name="La Scola B."/>
        </authorList>
    </citation>
    <scope>NUCLEOTIDE SEQUENCE [LARGE SCALE GENOMIC DNA]</scope>
    <source>
        <strain evidence="6 7">Marseille-Q4570</strain>
    </source>
</reference>
<dbReference type="Pfam" id="PF01625">
    <property type="entry name" value="PMSR"/>
    <property type="match status" value="1"/>
</dbReference>
<gene>
    <name evidence="4 6" type="primary">msrA</name>
    <name evidence="6" type="ORF">J4N46_11400</name>
</gene>
<dbReference type="RefSeq" id="WP_208059394.1">
    <property type="nucleotide sequence ID" value="NZ_JAGDYP010000010.1"/>
</dbReference>
<evidence type="ECO:0000313" key="7">
    <source>
        <dbReference type="Proteomes" id="UP000681610"/>
    </source>
</evidence>
<dbReference type="SUPFAM" id="SSF55068">
    <property type="entry name" value="Peptide methionine sulfoxide reductase"/>
    <property type="match status" value="1"/>
</dbReference>
<dbReference type="PANTHER" id="PTHR42799">
    <property type="entry name" value="MITOCHONDRIAL PEPTIDE METHIONINE SULFOXIDE REDUCTASE"/>
    <property type="match status" value="1"/>
</dbReference>
<keyword evidence="7" id="KW-1185">Reference proteome</keyword>
<organism evidence="6 7">
    <name type="scientific">Capnocytophaga bilenii</name>
    <dbReference type="NCBI Taxonomy" id="2819369"/>
    <lineage>
        <taxon>Bacteria</taxon>
        <taxon>Pseudomonadati</taxon>
        <taxon>Bacteroidota</taxon>
        <taxon>Flavobacteriia</taxon>
        <taxon>Flavobacteriales</taxon>
        <taxon>Flavobacteriaceae</taxon>
        <taxon>Capnocytophaga</taxon>
    </lineage>
</organism>
<evidence type="ECO:0000256" key="4">
    <source>
        <dbReference type="HAMAP-Rule" id="MF_01401"/>
    </source>
</evidence>
<name>A0ABS3Q0A1_9FLAO</name>
<evidence type="ECO:0000313" key="6">
    <source>
        <dbReference type="EMBL" id="MBO1885000.1"/>
    </source>
</evidence>
<evidence type="ECO:0000256" key="1">
    <source>
        <dbReference type="ARBA" id="ARBA00023002"/>
    </source>
</evidence>
<feature type="active site" evidence="4">
    <location>
        <position position="28"/>
    </location>
</feature>
<dbReference type="PROSITE" id="PS51257">
    <property type="entry name" value="PROKAR_LIPOPROTEIN"/>
    <property type="match status" value="1"/>
</dbReference>
<dbReference type="InterPro" id="IPR050162">
    <property type="entry name" value="MsrA_MetSO_reductase"/>
</dbReference>
<proteinExistence type="inferred from homology"/>
<dbReference type="Gene3D" id="3.30.1060.10">
    <property type="entry name" value="Peptide methionine sulphoxide reductase MsrA"/>
    <property type="match status" value="1"/>
</dbReference>
<evidence type="ECO:0000256" key="3">
    <source>
        <dbReference type="ARBA" id="ARBA00048782"/>
    </source>
</evidence>
<accession>A0ABS3Q0A1</accession>
<protein>
    <recommendedName>
        <fullName evidence="4">Peptide methionine sulfoxide reductase MsrA</fullName>
        <shortName evidence="4">Protein-methionine-S-oxide reductase</shortName>
        <ecNumber evidence="4">1.8.4.11</ecNumber>
    </recommendedName>
    <alternativeName>
        <fullName evidence="4">Peptide-methionine (S)-S-oxide reductase</fullName>
        <shortName evidence="4">Peptide Met(O) reductase</shortName>
    </alternativeName>
</protein>
<dbReference type="Proteomes" id="UP000681610">
    <property type="component" value="Unassembled WGS sequence"/>
</dbReference>
<keyword evidence="1 4" id="KW-0560">Oxidoreductase</keyword>
<dbReference type="HAMAP" id="MF_01401">
    <property type="entry name" value="MsrA"/>
    <property type="match status" value="1"/>
</dbReference>
<dbReference type="PANTHER" id="PTHR42799:SF2">
    <property type="entry name" value="MITOCHONDRIAL PEPTIDE METHIONINE SULFOXIDE REDUCTASE"/>
    <property type="match status" value="1"/>
</dbReference>
<comment type="similarity">
    <text evidence="4">Belongs to the MsrA Met sulfoxide reductase family.</text>
</comment>
<evidence type="ECO:0000259" key="5">
    <source>
        <dbReference type="Pfam" id="PF01625"/>
    </source>
</evidence>
<comment type="catalytic activity">
    <reaction evidence="2 4">
        <text>L-methionyl-[protein] + [thioredoxin]-disulfide + H2O = L-methionyl-(S)-S-oxide-[protein] + [thioredoxin]-dithiol</text>
        <dbReference type="Rhea" id="RHEA:14217"/>
        <dbReference type="Rhea" id="RHEA-COMP:10698"/>
        <dbReference type="Rhea" id="RHEA-COMP:10700"/>
        <dbReference type="Rhea" id="RHEA-COMP:12313"/>
        <dbReference type="Rhea" id="RHEA-COMP:12315"/>
        <dbReference type="ChEBI" id="CHEBI:15377"/>
        <dbReference type="ChEBI" id="CHEBI:16044"/>
        <dbReference type="ChEBI" id="CHEBI:29950"/>
        <dbReference type="ChEBI" id="CHEBI:44120"/>
        <dbReference type="ChEBI" id="CHEBI:50058"/>
        <dbReference type="EC" id="1.8.4.11"/>
    </reaction>
</comment>
<dbReference type="GO" id="GO:0008113">
    <property type="term" value="F:peptide-methionine (S)-S-oxide reductase activity"/>
    <property type="evidence" value="ECO:0007669"/>
    <property type="project" value="UniProtKB-EC"/>
</dbReference>